<name>A0A0A9EPX1_ARUDO</name>
<evidence type="ECO:0000313" key="1">
    <source>
        <dbReference type="EMBL" id="JAD99935.1"/>
    </source>
</evidence>
<sequence>MDNTTVSCLALVVEVEVTLLARNVG</sequence>
<reference evidence="1" key="2">
    <citation type="journal article" date="2015" name="Data Brief">
        <title>Shoot transcriptome of the giant reed, Arundo donax.</title>
        <authorList>
            <person name="Barrero R.A."/>
            <person name="Guerrero F.D."/>
            <person name="Moolhuijzen P."/>
            <person name="Goolsby J.A."/>
            <person name="Tidwell J."/>
            <person name="Bellgard S.E."/>
            <person name="Bellgard M.I."/>
        </authorList>
    </citation>
    <scope>NUCLEOTIDE SEQUENCE</scope>
    <source>
        <tissue evidence="1">Shoot tissue taken approximately 20 cm above the soil surface</tissue>
    </source>
</reference>
<dbReference type="EMBL" id="GBRH01197960">
    <property type="protein sequence ID" value="JAD99935.1"/>
    <property type="molecule type" value="Transcribed_RNA"/>
</dbReference>
<accession>A0A0A9EPX1</accession>
<protein>
    <submittedName>
        <fullName evidence="1">Uncharacterized protein</fullName>
    </submittedName>
</protein>
<organism evidence="1">
    <name type="scientific">Arundo donax</name>
    <name type="common">Giant reed</name>
    <name type="synonym">Donax arundinaceus</name>
    <dbReference type="NCBI Taxonomy" id="35708"/>
    <lineage>
        <taxon>Eukaryota</taxon>
        <taxon>Viridiplantae</taxon>
        <taxon>Streptophyta</taxon>
        <taxon>Embryophyta</taxon>
        <taxon>Tracheophyta</taxon>
        <taxon>Spermatophyta</taxon>
        <taxon>Magnoliopsida</taxon>
        <taxon>Liliopsida</taxon>
        <taxon>Poales</taxon>
        <taxon>Poaceae</taxon>
        <taxon>PACMAD clade</taxon>
        <taxon>Arundinoideae</taxon>
        <taxon>Arundineae</taxon>
        <taxon>Arundo</taxon>
    </lineage>
</organism>
<reference evidence="1" key="1">
    <citation type="submission" date="2014-09" db="EMBL/GenBank/DDBJ databases">
        <authorList>
            <person name="Magalhaes I.L.F."/>
            <person name="Oliveira U."/>
            <person name="Santos F.R."/>
            <person name="Vidigal T.H.D.A."/>
            <person name="Brescovit A.D."/>
            <person name="Santos A.J."/>
        </authorList>
    </citation>
    <scope>NUCLEOTIDE SEQUENCE</scope>
    <source>
        <tissue evidence="1">Shoot tissue taken approximately 20 cm above the soil surface</tissue>
    </source>
</reference>
<proteinExistence type="predicted"/>
<dbReference type="AlphaFoldDB" id="A0A0A9EPX1"/>